<keyword evidence="10" id="KW-0520">NAD</keyword>
<dbReference type="FunFam" id="1.10.287.370:FF:000003">
    <property type="entry name" value="Prefoldin subunit 6"/>
    <property type="match status" value="1"/>
</dbReference>
<keyword evidence="7" id="KW-0819">tRNA processing</keyword>
<evidence type="ECO:0000256" key="10">
    <source>
        <dbReference type="ARBA" id="ARBA00023027"/>
    </source>
</evidence>
<comment type="caution">
    <text evidence="16">The sequence shown here is derived from an EMBL/GenBank/DDBJ whole genome shotgun (WGS) entry which is preliminary data.</text>
</comment>
<keyword evidence="9" id="KW-0560">Oxidoreductase</keyword>
<evidence type="ECO:0000256" key="1">
    <source>
        <dbReference type="ARBA" id="ARBA00001917"/>
    </source>
</evidence>
<gene>
    <name evidence="16" type="ORF">KPH14_007620</name>
</gene>
<evidence type="ECO:0000256" key="6">
    <source>
        <dbReference type="ARBA" id="ARBA00022664"/>
    </source>
</evidence>
<name>A0AAD9RI80_9HYME</name>
<dbReference type="Gene3D" id="3.20.20.70">
    <property type="entry name" value="Aldolase class I"/>
    <property type="match status" value="1"/>
</dbReference>
<keyword evidence="6" id="KW-0507">mRNA processing</keyword>
<evidence type="ECO:0000256" key="12">
    <source>
        <dbReference type="ARBA" id="ARBA00071722"/>
    </source>
</evidence>
<keyword evidence="17" id="KW-1185">Reference proteome</keyword>
<dbReference type="GO" id="GO:0102267">
    <property type="term" value="F:tRNA-dihydrouridine20b synthase activity"/>
    <property type="evidence" value="ECO:0007669"/>
    <property type="project" value="UniProtKB-ARBA"/>
</dbReference>
<evidence type="ECO:0000256" key="14">
    <source>
        <dbReference type="ARBA" id="ARBA00078338"/>
    </source>
</evidence>
<evidence type="ECO:0000256" key="13">
    <source>
        <dbReference type="ARBA" id="ARBA00072592"/>
    </source>
</evidence>
<comment type="cofactor">
    <cofactor evidence="1">
        <name>FMN</name>
        <dbReference type="ChEBI" id="CHEBI:58210"/>
    </cofactor>
</comment>
<feature type="domain" description="DUS-like FMN-binding" evidence="15">
    <location>
        <begin position="18"/>
        <end position="275"/>
    </location>
</feature>
<evidence type="ECO:0000256" key="9">
    <source>
        <dbReference type="ARBA" id="ARBA00023002"/>
    </source>
</evidence>
<dbReference type="InterPro" id="IPR009053">
    <property type="entry name" value="Prefoldin"/>
</dbReference>
<keyword evidence="4" id="KW-0285">Flavoprotein</keyword>
<evidence type="ECO:0000259" key="15">
    <source>
        <dbReference type="Pfam" id="PF01207"/>
    </source>
</evidence>
<dbReference type="PANTHER" id="PTHR11082">
    <property type="entry name" value="TRNA-DIHYDROURIDINE SYNTHASE"/>
    <property type="match status" value="1"/>
</dbReference>
<dbReference type="EMBL" id="JAIFRP010000073">
    <property type="protein sequence ID" value="KAK2579940.1"/>
    <property type="molecule type" value="Genomic_DNA"/>
</dbReference>
<evidence type="ECO:0000256" key="8">
    <source>
        <dbReference type="ARBA" id="ARBA00022857"/>
    </source>
</evidence>
<keyword evidence="8" id="KW-0521">NADP</keyword>
<dbReference type="Proteomes" id="UP001258017">
    <property type="component" value="Unassembled WGS sequence"/>
</dbReference>
<dbReference type="FunFam" id="3.20.20.70:FF:000159">
    <property type="entry name" value="tRNA-dihydrouridine synthase 4"/>
    <property type="match status" value="1"/>
</dbReference>
<evidence type="ECO:0000313" key="17">
    <source>
        <dbReference type="Proteomes" id="UP001258017"/>
    </source>
</evidence>
<comment type="subunit">
    <text evidence="3">Heterohexamer of two PFD-alpha type and four PFD-beta type subunits.</text>
</comment>
<proteinExistence type="inferred from homology"/>
<dbReference type="GO" id="GO:0016272">
    <property type="term" value="C:prefoldin complex"/>
    <property type="evidence" value="ECO:0007669"/>
    <property type="project" value="InterPro"/>
</dbReference>
<dbReference type="GO" id="GO:0102266">
    <property type="term" value="F:tRNA-dihydrouridine20a synthase activity"/>
    <property type="evidence" value="ECO:0007669"/>
    <property type="project" value="UniProtKB-ARBA"/>
</dbReference>
<dbReference type="Pfam" id="PF01207">
    <property type="entry name" value="Dus"/>
    <property type="match status" value="1"/>
</dbReference>
<dbReference type="SUPFAM" id="SSF51395">
    <property type="entry name" value="FMN-linked oxidoreductases"/>
    <property type="match status" value="1"/>
</dbReference>
<evidence type="ECO:0000256" key="11">
    <source>
        <dbReference type="ARBA" id="ARBA00023186"/>
    </source>
</evidence>
<dbReference type="Pfam" id="PF01920">
    <property type="entry name" value="Prefoldin_2"/>
    <property type="match status" value="1"/>
</dbReference>
<dbReference type="GO" id="GO:0006397">
    <property type="term" value="P:mRNA processing"/>
    <property type="evidence" value="ECO:0007669"/>
    <property type="project" value="UniProtKB-KW"/>
</dbReference>
<dbReference type="Gene3D" id="1.10.287.370">
    <property type="match status" value="1"/>
</dbReference>
<sequence>MTVDIVELLKEPRMITVCAPMVRYSKLPFRMLVRRYECDICFTPMIVANSFVKSAKARDSEFSTIEEDTPLIAQFAANNVADFANAAEIVAPYCDGVDLNSGCPQRWAINEGYGVDMLKHPELVKDIVSQVRNRVSQPFTVSVKIRVLKDIRRTVDFCQTLEKAGASFLTVHARTPEMRYEPIHLDDLKIVRDSVQLPLIANGDVKNLKNAQKLYEEANCEGIMSARGILANPSLFSGCATTPLQCVQDWIDITARIDTHFLCFHHHLVFMTEKMLSKKDRVYLNALKTRESVLEFLGNHFDIKPSPSYETIEQIFCDIDESNIAKERRTNLDSADQFWRYSLLSTKMVEEVQKKLQAEIDKFNQVQKDYHKALRKRQQLDGQLNENISVKKELDLLKSEDDVFKLIGPCLIKQDLEEAKQNVAKRMEYISSELKRTEELIGTLDKKQDAHRDTLEKLQQMFQQAQAKASLSGSKA</sequence>
<evidence type="ECO:0000256" key="3">
    <source>
        <dbReference type="ARBA" id="ARBA00011695"/>
    </source>
</evidence>
<protein>
    <recommendedName>
        <fullName evidence="13">Probable prefoldin subunit 6</fullName>
    </recommendedName>
    <alternativeName>
        <fullName evidence="14">tRNA-dihydrouridine synthase 4</fullName>
    </alternativeName>
    <alternativeName>
        <fullName evidence="12">tRNA-dihydrouridine(20a/20b) synthase [NAD(P)+]</fullName>
    </alternativeName>
</protein>
<dbReference type="GO" id="GO:0006457">
    <property type="term" value="P:protein folding"/>
    <property type="evidence" value="ECO:0007669"/>
    <property type="project" value="InterPro"/>
</dbReference>
<dbReference type="InterPro" id="IPR002777">
    <property type="entry name" value="PFD_beta-like"/>
</dbReference>
<evidence type="ECO:0000256" key="5">
    <source>
        <dbReference type="ARBA" id="ARBA00022643"/>
    </source>
</evidence>
<dbReference type="InterPro" id="IPR035587">
    <property type="entry name" value="DUS-like_FMN-bd"/>
</dbReference>
<evidence type="ECO:0000256" key="4">
    <source>
        <dbReference type="ARBA" id="ARBA00022630"/>
    </source>
</evidence>
<dbReference type="CDD" id="cd02801">
    <property type="entry name" value="DUS_like_FMN"/>
    <property type="match status" value="1"/>
</dbReference>
<dbReference type="AlphaFoldDB" id="A0AAD9RI80"/>
<dbReference type="SUPFAM" id="SSF46579">
    <property type="entry name" value="Prefoldin"/>
    <property type="match status" value="1"/>
</dbReference>
<dbReference type="GO" id="GO:0051082">
    <property type="term" value="F:unfolded protein binding"/>
    <property type="evidence" value="ECO:0007669"/>
    <property type="project" value="InterPro"/>
</dbReference>
<evidence type="ECO:0000256" key="2">
    <source>
        <dbReference type="ARBA" id="ARBA00008045"/>
    </source>
</evidence>
<dbReference type="CDD" id="cd23161">
    <property type="entry name" value="Prefoldin_6"/>
    <property type="match status" value="1"/>
</dbReference>
<organism evidence="16 17">
    <name type="scientific">Odynerus spinipes</name>
    <dbReference type="NCBI Taxonomy" id="1348599"/>
    <lineage>
        <taxon>Eukaryota</taxon>
        <taxon>Metazoa</taxon>
        <taxon>Ecdysozoa</taxon>
        <taxon>Arthropoda</taxon>
        <taxon>Hexapoda</taxon>
        <taxon>Insecta</taxon>
        <taxon>Pterygota</taxon>
        <taxon>Neoptera</taxon>
        <taxon>Endopterygota</taxon>
        <taxon>Hymenoptera</taxon>
        <taxon>Apocrita</taxon>
        <taxon>Aculeata</taxon>
        <taxon>Vespoidea</taxon>
        <taxon>Vespidae</taxon>
        <taxon>Eumeninae</taxon>
        <taxon>Odynerus</taxon>
    </lineage>
</organism>
<evidence type="ECO:0000256" key="7">
    <source>
        <dbReference type="ARBA" id="ARBA00022694"/>
    </source>
</evidence>
<keyword evidence="5" id="KW-0288">FMN</keyword>
<reference evidence="16" key="2">
    <citation type="journal article" date="2023" name="Commun. Biol.">
        <title>Intrasexual cuticular hydrocarbon dimorphism in a wasp sheds light on hydrocarbon biosynthesis genes in Hymenoptera.</title>
        <authorList>
            <person name="Moris V.C."/>
            <person name="Podsiadlowski L."/>
            <person name="Martin S."/>
            <person name="Oeyen J.P."/>
            <person name="Donath A."/>
            <person name="Petersen M."/>
            <person name="Wilbrandt J."/>
            <person name="Misof B."/>
            <person name="Liedtke D."/>
            <person name="Thamm M."/>
            <person name="Scheiner R."/>
            <person name="Schmitt T."/>
            <person name="Niehuis O."/>
        </authorList>
    </citation>
    <scope>NUCLEOTIDE SEQUENCE</scope>
    <source>
        <strain evidence="16">GBR_01_08_01A</strain>
    </source>
</reference>
<accession>A0AAD9RI80</accession>
<comment type="similarity">
    <text evidence="2">Belongs to the prefoldin subunit beta family.</text>
</comment>
<dbReference type="PANTHER" id="PTHR11082:SF31">
    <property type="entry name" value="TRNA-DIHYDROURIDINE(20A_20B) SYNTHASE [NAD(P)+]-LIKE"/>
    <property type="match status" value="1"/>
</dbReference>
<evidence type="ECO:0000313" key="16">
    <source>
        <dbReference type="EMBL" id="KAK2579940.1"/>
    </source>
</evidence>
<keyword evidence="11" id="KW-0143">Chaperone</keyword>
<dbReference type="InterPro" id="IPR013785">
    <property type="entry name" value="Aldolase_TIM"/>
</dbReference>
<reference evidence="16" key="1">
    <citation type="submission" date="2021-08" db="EMBL/GenBank/DDBJ databases">
        <authorList>
            <person name="Misof B."/>
            <person name="Oliver O."/>
            <person name="Podsiadlowski L."/>
            <person name="Donath A."/>
            <person name="Peters R."/>
            <person name="Mayer C."/>
            <person name="Rust J."/>
            <person name="Gunkel S."/>
            <person name="Lesny P."/>
            <person name="Martin S."/>
            <person name="Oeyen J.P."/>
            <person name="Petersen M."/>
            <person name="Panagiotis P."/>
            <person name="Wilbrandt J."/>
            <person name="Tanja T."/>
        </authorList>
    </citation>
    <scope>NUCLEOTIDE SEQUENCE</scope>
    <source>
        <strain evidence="16">GBR_01_08_01A</strain>
        <tissue evidence="16">Thorax + abdomen</tissue>
    </source>
</reference>